<dbReference type="Proteomes" id="UP000580250">
    <property type="component" value="Unassembled WGS sequence"/>
</dbReference>
<dbReference type="AlphaFoldDB" id="A0A6V7UST2"/>
<dbReference type="EMBL" id="CAJEWN010000101">
    <property type="protein sequence ID" value="CAD2164062.1"/>
    <property type="molecule type" value="Genomic_DNA"/>
</dbReference>
<proteinExistence type="predicted"/>
<accession>A0A6V7UST2</accession>
<name>A0A6V7UST2_MELEN</name>
<evidence type="ECO:0000313" key="3">
    <source>
        <dbReference type="Proteomes" id="UP000580250"/>
    </source>
</evidence>
<comment type="caution">
    <text evidence="2">The sequence shown here is derived from an EMBL/GenBank/DDBJ whole genome shotgun (WGS) entry which is preliminary data.</text>
</comment>
<gene>
    <name evidence="2" type="ORF">MENT_LOCUS16366</name>
</gene>
<reference evidence="2 3" key="1">
    <citation type="submission" date="2020-08" db="EMBL/GenBank/DDBJ databases">
        <authorList>
            <person name="Koutsovoulos G."/>
            <person name="Danchin GJ E."/>
        </authorList>
    </citation>
    <scope>NUCLEOTIDE SEQUENCE [LARGE SCALE GENOMIC DNA]</scope>
</reference>
<feature type="transmembrane region" description="Helical" evidence="1">
    <location>
        <begin position="6"/>
        <end position="25"/>
    </location>
</feature>
<protein>
    <submittedName>
        <fullName evidence="2">Uncharacterized protein</fullName>
    </submittedName>
</protein>
<organism evidence="2 3">
    <name type="scientific">Meloidogyne enterolobii</name>
    <name type="common">Root-knot nematode worm</name>
    <name type="synonym">Meloidogyne mayaguensis</name>
    <dbReference type="NCBI Taxonomy" id="390850"/>
    <lineage>
        <taxon>Eukaryota</taxon>
        <taxon>Metazoa</taxon>
        <taxon>Ecdysozoa</taxon>
        <taxon>Nematoda</taxon>
        <taxon>Chromadorea</taxon>
        <taxon>Rhabditida</taxon>
        <taxon>Tylenchina</taxon>
        <taxon>Tylenchomorpha</taxon>
        <taxon>Tylenchoidea</taxon>
        <taxon>Meloidogynidae</taxon>
        <taxon>Meloidogyninae</taxon>
        <taxon>Meloidogyne</taxon>
    </lineage>
</organism>
<evidence type="ECO:0000313" key="2">
    <source>
        <dbReference type="EMBL" id="CAD2164062.1"/>
    </source>
</evidence>
<keyword evidence="1" id="KW-0472">Membrane</keyword>
<sequence length="92" mass="10958">MDLSKFIYYLFLFIILILLPSLYLLNYNQQYQSYISRLSKKIETKNQRMPPILIWNKCSGKTKQTIGYPDYPVIDSGIKCPFNCTFTFDRKL</sequence>
<keyword evidence="1" id="KW-0812">Transmembrane</keyword>
<evidence type="ECO:0000256" key="1">
    <source>
        <dbReference type="SAM" id="Phobius"/>
    </source>
</evidence>
<keyword evidence="1" id="KW-1133">Transmembrane helix</keyword>